<dbReference type="KEGG" id="vg:8319540"/>
<dbReference type="GO" id="GO:0003677">
    <property type="term" value="F:DNA binding"/>
    <property type="evidence" value="ECO:0007669"/>
    <property type="project" value="UniProtKB-KW"/>
</dbReference>
<keyword evidence="3" id="KW-0167">Capsid protein</keyword>
<evidence type="ECO:0000256" key="8">
    <source>
        <dbReference type="ARBA" id="ARBA00022921"/>
    </source>
</evidence>
<keyword evidence="12" id="KW-0238">DNA-binding</keyword>
<keyword evidence="8" id="KW-0426">Late protein</keyword>
<dbReference type="GeneID" id="8319540"/>
<evidence type="ECO:0000313" key="16">
    <source>
        <dbReference type="EMBL" id="ABX61090.1"/>
    </source>
</evidence>
<dbReference type="GO" id="GO:0043657">
    <property type="term" value="C:host cell"/>
    <property type="evidence" value="ECO:0007669"/>
    <property type="project" value="GOC"/>
</dbReference>
<dbReference type="OrthoDB" id="24342at10239"/>
<dbReference type="EMBL" id="EU188799">
    <property type="protein sequence ID" value="ABX61090.1"/>
    <property type="molecule type" value="Genomic_DNA"/>
</dbReference>
<dbReference type="Pfam" id="PF00513">
    <property type="entry name" value="Late_protein_L2"/>
    <property type="match status" value="1"/>
</dbReference>
<keyword evidence="13" id="KW-1015">Disulfide bond</keyword>
<proteinExistence type="predicted"/>
<protein>
    <submittedName>
        <fullName evidence="16">L2</fullName>
    </submittedName>
</protein>
<dbReference type="GO" id="GO:0075732">
    <property type="term" value="P:viral penetration into host nucleus"/>
    <property type="evidence" value="ECO:0007669"/>
    <property type="project" value="UniProtKB-KW"/>
</dbReference>
<reference evidence="16 17" key="1">
    <citation type="journal article" date="2009" name="J. Virol.">
        <title>Identification of unusual E6 and E7 proteins within avian papillomaviruses: cellular localization, biophysical characterization, and phylogenetic analysis.</title>
        <authorList>
            <person name="Van Doorslaer K."/>
            <person name="Ould M'hamed Ould Sidi A."/>
            <person name="Zanier K."/>
            <person name="Rybin V."/>
            <person name="Deryckere F."/>
            <person name="Rector A."/>
            <person name="Burk R.D."/>
            <person name="Lienau E.K."/>
            <person name="van Ranst M."/>
            <person name="Trave G."/>
        </authorList>
    </citation>
    <scope>NUCLEOTIDE SEQUENCE [LARGE SCALE GENOMIC DNA]</scope>
</reference>
<dbReference type="RefSeq" id="YP_003104803.1">
    <property type="nucleotide sequence ID" value="NC_013117.1"/>
</dbReference>
<evidence type="ECO:0000256" key="3">
    <source>
        <dbReference type="ARBA" id="ARBA00022561"/>
    </source>
</evidence>
<name>C6ZDA4_9PAPI</name>
<dbReference type="GO" id="GO:0046718">
    <property type="term" value="P:symbiont entry into host cell"/>
    <property type="evidence" value="ECO:0007669"/>
    <property type="project" value="UniProtKB-KW"/>
</dbReference>
<evidence type="ECO:0000256" key="10">
    <source>
        <dbReference type="ARBA" id="ARBA00023046"/>
    </source>
</evidence>
<evidence type="ECO:0000256" key="6">
    <source>
        <dbReference type="ARBA" id="ARBA00022812"/>
    </source>
</evidence>
<evidence type="ECO:0000256" key="4">
    <source>
        <dbReference type="ARBA" id="ARBA00022562"/>
    </source>
</evidence>
<keyword evidence="17" id="KW-1185">Reference proteome</keyword>
<evidence type="ECO:0000256" key="2">
    <source>
        <dbReference type="ARBA" id="ARBA00022553"/>
    </source>
</evidence>
<dbReference type="GO" id="GO:0075521">
    <property type="term" value="P:microtubule-dependent intracellular transport of viral material towards nucleus"/>
    <property type="evidence" value="ECO:0007669"/>
    <property type="project" value="UniProtKB-KW"/>
</dbReference>
<gene>
    <name evidence="16" type="primary">L2</name>
</gene>
<keyword evidence="7" id="KW-0946">Virion</keyword>
<evidence type="ECO:0000256" key="7">
    <source>
        <dbReference type="ARBA" id="ARBA00022844"/>
    </source>
</evidence>
<organism evidence="16 17">
    <name type="scientific">Francolinus leucoscepus papillomavirus 1</name>
    <dbReference type="NCBI Taxonomy" id="485362"/>
    <lineage>
        <taxon>Viruses</taxon>
        <taxon>Monodnaviria</taxon>
        <taxon>Shotokuvirae</taxon>
        <taxon>Cossaviricota</taxon>
        <taxon>Papovaviricetes</taxon>
        <taxon>Zurhausenvirales</taxon>
        <taxon>Papillomaviridae</taxon>
        <taxon>Firstpapillomavirinae</taxon>
        <taxon>Dyoepsilonpapillomavirus</taxon>
        <taxon>Dyoepsilonpapillomavirus 1</taxon>
    </lineage>
</organism>
<dbReference type="GO" id="GO:0019028">
    <property type="term" value="C:viral capsid"/>
    <property type="evidence" value="ECO:0007669"/>
    <property type="project" value="UniProtKB-KW"/>
</dbReference>
<feature type="region of interest" description="Disordered" evidence="15">
    <location>
        <begin position="280"/>
        <end position="317"/>
    </location>
</feature>
<dbReference type="GO" id="GO:0005198">
    <property type="term" value="F:structural molecule activity"/>
    <property type="evidence" value="ECO:0007669"/>
    <property type="project" value="InterPro"/>
</dbReference>
<accession>C6ZDA4</accession>
<keyword evidence="1" id="KW-1163">Viral penetration into host nucleus</keyword>
<evidence type="ECO:0000313" key="17">
    <source>
        <dbReference type="Proteomes" id="UP000052082"/>
    </source>
</evidence>
<evidence type="ECO:0000256" key="5">
    <source>
        <dbReference type="ARBA" id="ARBA00022581"/>
    </source>
</evidence>
<keyword evidence="14" id="KW-1160">Virus entry into host cell</keyword>
<evidence type="ECO:0000256" key="12">
    <source>
        <dbReference type="ARBA" id="ARBA00023125"/>
    </source>
</evidence>
<sequence length="565" mass="61395">MLYHYRISLPRPQLKRRRTHTHFNPYGLALFSYVPPASQLGLGRRRKRAAAEDIWRSCQMGGDCPPDVYNRFTHSTIADRILTWGSSGVFFGDLGIVPEAGARPPEGPHVPWPGLNAGRGNSTTGSFIPHERPFQLPNANVPVEVQPQPPVRIGPETSTTIVNPVFDGEVISVSSGDNVVLGEPVPVPPETAPGEAYTPASTEFPERDARGDTFTSDVTVTGGLPAGRVPFAPMRPTQPSSAGPFETVELGFINPGYIDEPSFQFGTTDFGGFEDTFEDTGDIGDRDDIPLVSTPEGAGRGPSRQARTRGAPRGNRVSTLYVDNPLYDATVDTIFDREAWEADEDFDSPLGSPEVFERGRSLVLGRLARLRGQLLRSGRRVPYVLRLLHDISPIQAPEGPNAIELRSLTPVGSADTVVISPSLQETSIGSTVPWDGSPLGDSSVISVGPDPDAAFYEVDLGEPFPEMEIIDDDQVVTPPPYPYSSGDIVSSAGYIGSVRHHTTARGPTGSTVGGLTPVQPQQVPIRPGLPGVLVGYNDFAKDPSLYWWFIRRRRARRFHPYSRSR</sequence>
<feature type="region of interest" description="Disordered" evidence="15">
    <location>
        <begin position="188"/>
        <end position="212"/>
    </location>
</feature>
<evidence type="ECO:0000256" key="13">
    <source>
        <dbReference type="ARBA" id="ARBA00023157"/>
    </source>
</evidence>
<keyword evidence="2" id="KW-0597">Phosphoprotein</keyword>
<keyword evidence="6" id="KW-1040">Host Golgi apparatus</keyword>
<evidence type="ECO:0000256" key="11">
    <source>
        <dbReference type="ARBA" id="ARBA00023120"/>
    </source>
</evidence>
<evidence type="ECO:0000256" key="15">
    <source>
        <dbReference type="SAM" id="MobiDB-lite"/>
    </source>
</evidence>
<dbReference type="InterPro" id="IPR000784">
    <property type="entry name" value="Late_L2"/>
</dbReference>
<keyword evidence="5" id="KW-0945">Host-virus interaction</keyword>
<evidence type="ECO:0000256" key="1">
    <source>
        <dbReference type="ARBA" id="ARBA00022524"/>
    </source>
</evidence>
<evidence type="ECO:0000256" key="14">
    <source>
        <dbReference type="ARBA" id="ARBA00023296"/>
    </source>
</evidence>
<keyword evidence="10" id="KW-1039">Host endosome</keyword>
<keyword evidence="11" id="KW-1176">Cytoplasmic inwards viral transport</keyword>
<dbReference type="Proteomes" id="UP000052082">
    <property type="component" value="Segment"/>
</dbReference>
<evidence type="ECO:0000256" key="9">
    <source>
        <dbReference type="ARBA" id="ARBA00022952"/>
    </source>
</evidence>
<keyword evidence="4" id="KW-1048">Host nucleus</keyword>
<keyword evidence="9" id="KW-1177">Microtubular inwards viral transport</keyword>